<dbReference type="InterPro" id="IPR020568">
    <property type="entry name" value="Ribosomal_Su5_D2-typ_SF"/>
</dbReference>
<dbReference type="EMBL" id="KM461527">
    <property type="protein sequence ID" value="AKM76770.1"/>
    <property type="molecule type" value="mRNA"/>
</dbReference>
<evidence type="ECO:0000313" key="5">
    <source>
        <dbReference type="EMBL" id="AKM76770.1"/>
    </source>
</evidence>
<reference evidence="5" key="1">
    <citation type="submission" date="2014-09" db="EMBL/GenBank/DDBJ databases">
        <title>Coevolution between plastid and nuclear genomes in Geraniaceae.</title>
        <authorList>
            <person name="Zhang J."/>
            <person name="Ruhlman T.A."/>
            <person name="Sabir J."/>
            <person name="Blazier J.C."/>
            <person name="Jansen R.K."/>
        </authorList>
    </citation>
    <scope>NUCLEOTIDE SEQUENCE</scope>
</reference>
<dbReference type="FunFam" id="3.30.230.10:FF:000034">
    <property type="entry name" value="30S ribosomal protein S9"/>
    <property type="match status" value="1"/>
</dbReference>
<feature type="region of interest" description="Disordered" evidence="4">
    <location>
        <begin position="404"/>
        <end position="437"/>
    </location>
</feature>
<keyword evidence="3" id="KW-0687">Ribonucleoprotein</keyword>
<name>A0A0G4AM97_9ROSI</name>
<protein>
    <submittedName>
        <fullName evidence="5">Ribosomal protein S5 domain 2-like superfamily protein</fullName>
    </submittedName>
</protein>
<dbReference type="SUPFAM" id="SSF54211">
    <property type="entry name" value="Ribosomal protein S5 domain 2-like"/>
    <property type="match status" value="1"/>
</dbReference>
<evidence type="ECO:0000256" key="4">
    <source>
        <dbReference type="SAM" id="MobiDB-lite"/>
    </source>
</evidence>
<dbReference type="GO" id="GO:0003735">
    <property type="term" value="F:structural constituent of ribosome"/>
    <property type="evidence" value="ECO:0007669"/>
    <property type="project" value="InterPro"/>
</dbReference>
<feature type="compositionally biased region" description="Basic residues" evidence="4">
    <location>
        <begin position="418"/>
        <end position="437"/>
    </location>
</feature>
<accession>A0A0G4AM97</accession>
<evidence type="ECO:0000256" key="1">
    <source>
        <dbReference type="ARBA" id="ARBA00005251"/>
    </source>
</evidence>
<organism evidence="5">
    <name type="scientific">Pelargonium nanum</name>
    <dbReference type="NCBI Taxonomy" id="59882"/>
    <lineage>
        <taxon>Eukaryota</taxon>
        <taxon>Viridiplantae</taxon>
        <taxon>Streptophyta</taxon>
        <taxon>Embryophyta</taxon>
        <taxon>Tracheophyta</taxon>
        <taxon>Spermatophyta</taxon>
        <taxon>Magnoliopsida</taxon>
        <taxon>eudicotyledons</taxon>
        <taxon>Gunneridae</taxon>
        <taxon>Pentapetalae</taxon>
        <taxon>rosids</taxon>
        <taxon>malvids</taxon>
        <taxon>Geraniales</taxon>
        <taxon>Geraniaceae</taxon>
        <taxon>Pelargonium</taxon>
    </lineage>
</organism>
<evidence type="ECO:0000256" key="2">
    <source>
        <dbReference type="ARBA" id="ARBA00022980"/>
    </source>
</evidence>
<sequence length="437" mass="47805">MLSRLIPKPSHFRLLALASSKPQSYPFSTRNPNFTSIFRPFSSDGNGNKNGKGKSFSDFGSFFGDESKSLTGGTDSGSWLNEGDDEGGNIFEGIDKETRADSGRGGGRDGRRADGFKDLSFDEEEKDYGFKSPPRVTNAGTGAHEGESLLEGDDEEDGDIFAEANKGIRAGSGGGAGHDWETTDGSKDWSLDEEDKDVFDLGGSGTQMEGSGRPSVDYAELKREENELTAIIKGPNRAFGDLVAASGITDEMLDSLIVLKNFEGISGLPPLSEFQDMQSSKSKMKTAAYTRELLRQQELFKPLVKQVDDKGRAYGTGRRKSSKARVWVQSGDGKFFVNDKEIDVYFPMLDHRAALLRPFAETKTLGLWDVKCTVKGGGTSGQVGAIQLGISRAMQNFEPDLRTPLKSGGFLTRDPRKVERKKPGRKKARKGFQWVKR</sequence>
<dbReference type="NCBIfam" id="NF001099">
    <property type="entry name" value="PRK00132.1"/>
    <property type="match status" value="1"/>
</dbReference>
<dbReference type="Pfam" id="PF00380">
    <property type="entry name" value="Ribosomal_S9"/>
    <property type="match status" value="1"/>
</dbReference>
<dbReference type="GO" id="GO:0022627">
    <property type="term" value="C:cytosolic small ribosomal subunit"/>
    <property type="evidence" value="ECO:0007669"/>
    <property type="project" value="TreeGrafter"/>
</dbReference>
<dbReference type="PANTHER" id="PTHR21569:SF1">
    <property type="entry name" value="SMALL RIBOSOMAL SUBUNIT PROTEIN US9M"/>
    <property type="match status" value="1"/>
</dbReference>
<feature type="compositionally biased region" description="Basic and acidic residues" evidence="4">
    <location>
        <begin position="93"/>
        <end position="120"/>
    </location>
</feature>
<feature type="compositionally biased region" description="Basic and acidic residues" evidence="4">
    <location>
        <begin position="178"/>
        <end position="188"/>
    </location>
</feature>
<dbReference type="HAMAP" id="MF_00532_B">
    <property type="entry name" value="Ribosomal_uS9_B"/>
    <property type="match status" value="1"/>
</dbReference>
<dbReference type="InterPro" id="IPR023035">
    <property type="entry name" value="Ribosomal_uS9_bac/plastid"/>
</dbReference>
<feature type="region of interest" description="Disordered" evidence="4">
    <location>
        <begin position="71"/>
        <end position="153"/>
    </location>
</feature>
<feature type="region of interest" description="Disordered" evidence="4">
    <location>
        <begin position="168"/>
        <end position="188"/>
    </location>
</feature>
<dbReference type="PANTHER" id="PTHR21569">
    <property type="entry name" value="RIBOSOMAL PROTEIN S9"/>
    <property type="match status" value="1"/>
</dbReference>
<proteinExistence type="evidence at transcript level"/>
<dbReference type="Gene3D" id="3.30.230.10">
    <property type="match status" value="1"/>
</dbReference>
<dbReference type="GO" id="GO:0006412">
    <property type="term" value="P:translation"/>
    <property type="evidence" value="ECO:0007669"/>
    <property type="project" value="InterPro"/>
</dbReference>
<dbReference type="AlphaFoldDB" id="A0A0G4AM97"/>
<evidence type="ECO:0000256" key="3">
    <source>
        <dbReference type="ARBA" id="ARBA00023274"/>
    </source>
</evidence>
<dbReference type="GO" id="GO:0003723">
    <property type="term" value="F:RNA binding"/>
    <property type="evidence" value="ECO:0007669"/>
    <property type="project" value="TreeGrafter"/>
</dbReference>
<dbReference type="InterPro" id="IPR014721">
    <property type="entry name" value="Ribsml_uS5_D2-typ_fold_subgr"/>
</dbReference>
<comment type="similarity">
    <text evidence="1">Belongs to the universal ribosomal protein uS9 family.</text>
</comment>
<dbReference type="InterPro" id="IPR000754">
    <property type="entry name" value="Ribosomal_uS9"/>
</dbReference>
<keyword evidence="2 5" id="KW-0689">Ribosomal protein</keyword>